<reference evidence="1" key="1">
    <citation type="submission" date="2021-01" db="EMBL/GenBank/DDBJ databases">
        <authorList>
            <consortium name="Genoscope - CEA"/>
            <person name="William W."/>
        </authorList>
    </citation>
    <scope>NUCLEOTIDE SEQUENCE</scope>
</reference>
<name>A0A8S1Y487_9CILI</name>
<keyword evidence="2" id="KW-1185">Reference proteome</keyword>
<protein>
    <submittedName>
        <fullName evidence="1">Uncharacterized protein</fullName>
    </submittedName>
</protein>
<dbReference type="EMBL" id="CAJJDO010000150">
    <property type="protein sequence ID" value="CAD8208410.1"/>
    <property type="molecule type" value="Genomic_DNA"/>
</dbReference>
<gene>
    <name evidence="1" type="ORF">PPENT_87.1.T1500128</name>
</gene>
<evidence type="ECO:0000313" key="1">
    <source>
        <dbReference type="EMBL" id="CAD8208410.1"/>
    </source>
</evidence>
<sequence length="82" mass="9407">MIVIKIVMMDAISITQVVIIFGKNEKKEIFVILKKALRLFIINLCTVIFGNDLLVVKKNVKVIILLRIMDAILLILLHKFLC</sequence>
<dbReference type="AlphaFoldDB" id="A0A8S1Y487"/>
<dbReference type="Proteomes" id="UP000689195">
    <property type="component" value="Unassembled WGS sequence"/>
</dbReference>
<proteinExistence type="predicted"/>
<evidence type="ECO:0000313" key="2">
    <source>
        <dbReference type="Proteomes" id="UP000689195"/>
    </source>
</evidence>
<accession>A0A8S1Y487</accession>
<organism evidence="1 2">
    <name type="scientific">Paramecium pentaurelia</name>
    <dbReference type="NCBI Taxonomy" id="43138"/>
    <lineage>
        <taxon>Eukaryota</taxon>
        <taxon>Sar</taxon>
        <taxon>Alveolata</taxon>
        <taxon>Ciliophora</taxon>
        <taxon>Intramacronucleata</taxon>
        <taxon>Oligohymenophorea</taxon>
        <taxon>Peniculida</taxon>
        <taxon>Parameciidae</taxon>
        <taxon>Paramecium</taxon>
    </lineage>
</organism>
<comment type="caution">
    <text evidence="1">The sequence shown here is derived from an EMBL/GenBank/DDBJ whole genome shotgun (WGS) entry which is preliminary data.</text>
</comment>